<sequence>MSYSEILGETISSCSSVNKAVSDVAHPCHKVVSWQKTQLIELKDVRNYYDTPAHRPEAWTGDLDNAPIIFLASNPSFNPEENYPDWTDAWSGEDIRQFATRRFINEGERTFGAIDSGPNRDKTYLKNNQPSDKSVAYWREIRGRVAELLGKDVNQVSAHSDFVMTEMVHCKSFNEIGVSEALEECSSNYLNQIFSISPASIVIVMGKKPAEQLIKLFRGIPDTWGAWKDDETKTQRGFWPKKDEIEAAIKDGRWTPAEQRKHTIELEIGGKARKVIWLPRPNSSLPRTLTEPLISAEVLNYWRQGIKEH</sequence>
<evidence type="ECO:0000313" key="1">
    <source>
        <dbReference type="EMBL" id="CAB4577520.1"/>
    </source>
</evidence>
<proteinExistence type="predicted"/>
<dbReference type="AlphaFoldDB" id="A0A6J6ELV5"/>
<organism evidence="1">
    <name type="scientific">freshwater metagenome</name>
    <dbReference type="NCBI Taxonomy" id="449393"/>
    <lineage>
        <taxon>unclassified sequences</taxon>
        <taxon>metagenomes</taxon>
        <taxon>ecological metagenomes</taxon>
    </lineage>
</organism>
<gene>
    <name evidence="1" type="ORF">UFOPK1683_01038</name>
</gene>
<name>A0A6J6ELV5_9ZZZZ</name>
<protein>
    <submittedName>
        <fullName evidence="1">Unannotated protein</fullName>
    </submittedName>
</protein>
<dbReference type="EMBL" id="CAEZTL010000139">
    <property type="protein sequence ID" value="CAB4577520.1"/>
    <property type="molecule type" value="Genomic_DNA"/>
</dbReference>
<reference evidence="1" key="1">
    <citation type="submission" date="2020-05" db="EMBL/GenBank/DDBJ databases">
        <authorList>
            <person name="Chiriac C."/>
            <person name="Salcher M."/>
            <person name="Ghai R."/>
            <person name="Kavagutti S V."/>
        </authorList>
    </citation>
    <scope>NUCLEOTIDE SEQUENCE</scope>
</reference>
<accession>A0A6J6ELV5</accession>